<protein>
    <recommendedName>
        <fullName evidence="3">histidine kinase</fullName>
        <ecNumber evidence="3">2.7.13.3</ecNumber>
    </recommendedName>
</protein>
<evidence type="ECO:0000256" key="3">
    <source>
        <dbReference type="ARBA" id="ARBA00012438"/>
    </source>
</evidence>
<dbReference type="InterPro" id="IPR000014">
    <property type="entry name" value="PAS"/>
</dbReference>
<dbReference type="PANTHER" id="PTHR44757:SF2">
    <property type="entry name" value="BIOFILM ARCHITECTURE MAINTENANCE PROTEIN MBAA"/>
    <property type="match status" value="1"/>
</dbReference>
<reference evidence="6" key="1">
    <citation type="submission" date="2024-05" db="EMBL/GenBank/DDBJ databases">
        <title>30 novel species of actinomycetes from the DSMZ collection.</title>
        <authorList>
            <person name="Nouioui I."/>
        </authorList>
    </citation>
    <scope>NUCLEOTIDE SEQUENCE</scope>
    <source>
        <strain evidence="6">DSM 41527</strain>
    </source>
</reference>
<comment type="subcellular location">
    <subcellularLocation>
        <location evidence="2">Cell membrane</location>
    </subcellularLocation>
</comment>
<evidence type="ECO:0000256" key="4">
    <source>
        <dbReference type="SAM" id="MobiDB-lite"/>
    </source>
</evidence>
<feature type="compositionally biased region" description="Gly residues" evidence="4">
    <location>
        <begin position="583"/>
        <end position="612"/>
    </location>
</feature>
<feature type="domain" description="PAS" evidence="5">
    <location>
        <begin position="155"/>
        <end position="207"/>
    </location>
</feature>
<dbReference type="SUPFAM" id="SSF55785">
    <property type="entry name" value="PYP-like sensor domain (PAS domain)"/>
    <property type="match status" value="2"/>
</dbReference>
<evidence type="ECO:0000256" key="1">
    <source>
        <dbReference type="ARBA" id="ARBA00000085"/>
    </source>
</evidence>
<feature type="non-terminal residue" evidence="6">
    <location>
        <position position="1103"/>
    </location>
</feature>
<proteinExistence type="predicted"/>
<feature type="compositionally biased region" description="Polar residues" evidence="4">
    <location>
        <begin position="803"/>
        <end position="814"/>
    </location>
</feature>
<evidence type="ECO:0000313" key="6">
    <source>
        <dbReference type="EMBL" id="MDT0457795.1"/>
    </source>
</evidence>
<feature type="compositionally biased region" description="Low complexity" evidence="4">
    <location>
        <begin position="746"/>
        <end position="756"/>
    </location>
</feature>
<feature type="compositionally biased region" description="Low complexity" evidence="4">
    <location>
        <begin position="1016"/>
        <end position="1054"/>
    </location>
</feature>
<feature type="compositionally biased region" description="Basic and acidic residues" evidence="4">
    <location>
        <begin position="857"/>
        <end position="873"/>
    </location>
</feature>
<dbReference type="Gene3D" id="3.30.565.10">
    <property type="entry name" value="Histidine kinase-like ATPase, C-terminal domain"/>
    <property type="match status" value="1"/>
</dbReference>
<dbReference type="InterPro" id="IPR035965">
    <property type="entry name" value="PAS-like_dom_sf"/>
</dbReference>
<dbReference type="SMART" id="SM00091">
    <property type="entry name" value="PAS"/>
    <property type="match status" value="2"/>
</dbReference>
<dbReference type="Proteomes" id="UP001180551">
    <property type="component" value="Unassembled WGS sequence"/>
</dbReference>
<dbReference type="EMBL" id="JAVRFE010000023">
    <property type="protein sequence ID" value="MDT0457795.1"/>
    <property type="molecule type" value="Genomic_DNA"/>
</dbReference>
<evidence type="ECO:0000256" key="2">
    <source>
        <dbReference type="ARBA" id="ARBA00004236"/>
    </source>
</evidence>
<dbReference type="CDD" id="cd00130">
    <property type="entry name" value="PAS"/>
    <property type="match status" value="1"/>
</dbReference>
<dbReference type="PANTHER" id="PTHR44757">
    <property type="entry name" value="DIGUANYLATE CYCLASE DGCP"/>
    <property type="match status" value="1"/>
</dbReference>
<keyword evidence="7" id="KW-1185">Reference proteome</keyword>
<feature type="compositionally biased region" description="Low complexity" evidence="4">
    <location>
        <begin position="1063"/>
        <end position="1086"/>
    </location>
</feature>
<comment type="catalytic activity">
    <reaction evidence="1">
        <text>ATP + protein L-histidine = ADP + protein N-phospho-L-histidine.</text>
        <dbReference type="EC" id="2.7.13.3"/>
    </reaction>
</comment>
<dbReference type="InterPro" id="IPR052155">
    <property type="entry name" value="Biofilm_reg_signaling"/>
</dbReference>
<comment type="caution">
    <text evidence="6">The sequence shown here is derived from an EMBL/GenBank/DDBJ whole genome shotgun (WGS) entry which is preliminary data.</text>
</comment>
<dbReference type="InterPro" id="IPR036890">
    <property type="entry name" value="HATPase_C_sf"/>
</dbReference>
<name>A0ABU2TA77_9ACTN</name>
<dbReference type="InterPro" id="IPR013767">
    <property type="entry name" value="PAS_fold"/>
</dbReference>
<feature type="compositionally biased region" description="Low complexity" evidence="4">
    <location>
        <begin position="874"/>
        <end position="898"/>
    </location>
</feature>
<dbReference type="NCBIfam" id="TIGR00229">
    <property type="entry name" value="sensory_box"/>
    <property type="match status" value="2"/>
</dbReference>
<feature type="compositionally biased region" description="Gly residues" evidence="4">
    <location>
        <begin position="554"/>
        <end position="571"/>
    </location>
</feature>
<feature type="compositionally biased region" description="Gly residues" evidence="4">
    <location>
        <begin position="642"/>
        <end position="681"/>
    </location>
</feature>
<dbReference type="InterPro" id="IPR036097">
    <property type="entry name" value="HisK_dim/P_sf"/>
</dbReference>
<evidence type="ECO:0000259" key="5">
    <source>
        <dbReference type="PROSITE" id="PS50112"/>
    </source>
</evidence>
<feature type="compositionally biased region" description="Basic and acidic residues" evidence="4">
    <location>
        <begin position="572"/>
        <end position="582"/>
    </location>
</feature>
<dbReference type="SUPFAM" id="SSF55874">
    <property type="entry name" value="ATPase domain of HSP90 chaperone/DNA topoisomerase II/histidine kinase"/>
    <property type="match status" value="1"/>
</dbReference>
<dbReference type="EC" id="2.7.13.3" evidence="3"/>
<feature type="region of interest" description="Disordered" evidence="4">
    <location>
        <begin position="509"/>
        <end position="1103"/>
    </location>
</feature>
<sequence length="1103" mass="109430">MSSRPSRGAARLAAILDALPDALLLVNCNGTVVNANSIALETFEAPGTALVGRGLLDLLPSFDSKRIPGSMRRRDEDTEGGRTKPTRMVARRTDGTELLVEVTSANLEDGRTPYESAFEAAYADHRNGYTGNELLMLVVRDLTGTLDTETELARQQRQTEMILRAAAEGVVGVDAEGKVVLVNPSAAQILGFRASELGGKELHPLIHHSRADGSALPWEETPLADTLKSGRKHRVRGQALWSKDGRAVPVDLTTAPVRDGDQLVGAVMTFTDRRAFDSLAARHTQLLAVLDQALRGPLEELKGELGTLASDPAGQLWPEANQILHHLAAGHARMTTLVDNVLSYQRLDSGKEKLNRTKVSLDGVVAAGVEGAIELIGPGRAQFAVHAPPIEATVDAERIAQALSHLIADVAGVDSTGRMPAGEAAVGGRSGPIPGDSTIVVAAAKRGDVVRIEVRGPFDGGDPVHEPIVRGIVRKHGGLMQTHEVPGGGPGAGGSAYVLELPVVADGTTVDGATSGADRADGPTGNETTVMPVPAAHARGTRGNAADTGDGADDGTGSGNGSGNGEQGPGGDGHEGGDEGRPGGDGGSGGSGGPGGSGGTGGPLGGSGGGAERGVVVPDQARGAQPTGRRRARYSGAEHGAHPGGPATGTGPGAGVAHGAMDDGGTGTGGTGPGAAEGGRGAHPPHGDGAPGTQGGRPADGTGLPPGMTGAESVPPTGRRRGRQDATEGGGLPALPAGTSQTSGSGQQPGHGPVAGPQGGPAAGPQGPAATPSANGQASAPVPAQGAAPIPARPLPARPQIPGQASASGQVPASGQTPVPGQAPAPGGPHVPGQAPAPGGPQGLGPVQPGGRRARRALAEAPERSAQGDRERASAAAASGAQQQAGARTAFALPPAAADRTPQSLPATADQVPAQAGPHEAAGPQEAAGTGRRRARRPVANGPEPAMAGGQPEYALEAGVNSGAAQGEWDGEPTGRRRARRAAAEERAAAAMADAESSGTFVAGPEGLVAQHTEPAEATGTATGTAPGIAQGQAQAQTPAQAPAPEASASQAPDAPQPPHAPHGPAATQDPQNPQHPQAPGAPAPTGRRRGLLGGAGARTPAG</sequence>
<dbReference type="Gene3D" id="3.30.450.20">
    <property type="entry name" value="PAS domain"/>
    <property type="match status" value="2"/>
</dbReference>
<accession>A0ABU2TA77</accession>
<dbReference type="RefSeq" id="WP_311624905.1">
    <property type="nucleotide sequence ID" value="NZ_JAVRFE010000023.1"/>
</dbReference>
<gene>
    <name evidence="6" type="ORF">RM550_18990</name>
</gene>
<dbReference type="Pfam" id="PF00989">
    <property type="entry name" value="PAS"/>
    <property type="match status" value="2"/>
</dbReference>
<dbReference type="SUPFAM" id="SSF47384">
    <property type="entry name" value="Homodimeric domain of signal transducing histidine kinase"/>
    <property type="match status" value="1"/>
</dbReference>
<dbReference type="PROSITE" id="PS50112">
    <property type="entry name" value="PAS"/>
    <property type="match status" value="1"/>
</dbReference>
<evidence type="ECO:0000313" key="7">
    <source>
        <dbReference type="Proteomes" id="UP001180551"/>
    </source>
</evidence>
<organism evidence="6 7">
    <name type="scientific">Streptomyces mooreae</name>
    <dbReference type="NCBI Taxonomy" id="3075523"/>
    <lineage>
        <taxon>Bacteria</taxon>
        <taxon>Bacillati</taxon>
        <taxon>Actinomycetota</taxon>
        <taxon>Actinomycetes</taxon>
        <taxon>Kitasatosporales</taxon>
        <taxon>Streptomycetaceae</taxon>
        <taxon>Streptomyces</taxon>
    </lineage>
</organism>